<evidence type="ECO:0000313" key="2">
    <source>
        <dbReference type="EMBL" id="KRN43747.1"/>
    </source>
</evidence>
<feature type="region of interest" description="Disordered" evidence="1">
    <location>
        <begin position="193"/>
        <end position="221"/>
    </location>
</feature>
<dbReference type="AlphaFoldDB" id="A0A0R2GSA7"/>
<dbReference type="PATRIC" id="fig|148604.4.peg.1346"/>
<evidence type="ECO:0000313" key="3">
    <source>
        <dbReference type="Proteomes" id="UP000051639"/>
    </source>
</evidence>
<keyword evidence="3" id="KW-1185">Reference proteome</keyword>
<comment type="caution">
    <text evidence="2">The sequence shown here is derived from an EMBL/GenBank/DDBJ whole genome shotgun (WGS) entry which is preliminary data.</text>
</comment>
<evidence type="ECO:0000256" key="1">
    <source>
        <dbReference type="SAM" id="MobiDB-lite"/>
    </source>
</evidence>
<gene>
    <name evidence="2" type="ORF">IV41_GL001312</name>
</gene>
<proteinExistence type="predicted"/>
<protein>
    <submittedName>
        <fullName evidence="2">Uncharacterized protein</fullName>
    </submittedName>
</protein>
<sequence length="221" mass="25105">MLRNGEILTTAQALKRNMVPELYKKTVVYNYGGWVGLDETVKIGESRLFRDKKLMDFIDFLYERFAPSAYSAMRDGQYLYLTIKEGNSILNIEGMAFQSVKQMGDYLMQLCPTLAVEVEKRPEKNRANFIVHSTKEHVTIGINPKQYPKLKQYAQLQGKSVNALASDIVDVWVKQNFDKRVAKQVQAIDALISPSSDNPDVSGKRDADLEDDEWEGSLNAN</sequence>
<organism evidence="2 3">
    <name type="scientific">Limosilactobacillus ingluviei</name>
    <dbReference type="NCBI Taxonomy" id="148604"/>
    <lineage>
        <taxon>Bacteria</taxon>
        <taxon>Bacillati</taxon>
        <taxon>Bacillota</taxon>
        <taxon>Bacilli</taxon>
        <taxon>Lactobacillales</taxon>
        <taxon>Lactobacillaceae</taxon>
        <taxon>Limosilactobacillus</taxon>
    </lineage>
</organism>
<dbReference type="Proteomes" id="UP000051639">
    <property type="component" value="Unassembled WGS sequence"/>
</dbReference>
<accession>A0A0R2GSA7</accession>
<dbReference type="EMBL" id="JQBA01000036">
    <property type="protein sequence ID" value="KRN43747.1"/>
    <property type="molecule type" value="Genomic_DNA"/>
</dbReference>
<name>A0A0R2GSA7_9LACO</name>
<reference evidence="2 3" key="1">
    <citation type="journal article" date="2015" name="Genome Announc.">
        <title>Expanding the biotechnology potential of lactobacilli through comparative genomics of 213 strains and associated genera.</title>
        <authorList>
            <person name="Sun Z."/>
            <person name="Harris H.M."/>
            <person name="McCann A."/>
            <person name="Guo C."/>
            <person name="Argimon S."/>
            <person name="Zhang W."/>
            <person name="Yang X."/>
            <person name="Jeffery I.B."/>
            <person name="Cooney J.C."/>
            <person name="Kagawa T.F."/>
            <person name="Liu W."/>
            <person name="Song Y."/>
            <person name="Salvetti E."/>
            <person name="Wrobel A."/>
            <person name="Rasinkangas P."/>
            <person name="Parkhill J."/>
            <person name="Rea M.C."/>
            <person name="O'Sullivan O."/>
            <person name="Ritari J."/>
            <person name="Douillard F.P."/>
            <person name="Paul Ross R."/>
            <person name="Yang R."/>
            <person name="Briner A.E."/>
            <person name="Felis G.E."/>
            <person name="de Vos W.M."/>
            <person name="Barrangou R."/>
            <person name="Klaenhammer T.R."/>
            <person name="Caufield P.W."/>
            <person name="Cui Y."/>
            <person name="Zhang H."/>
            <person name="O'Toole P.W."/>
        </authorList>
    </citation>
    <scope>NUCLEOTIDE SEQUENCE [LARGE SCALE GENOMIC DNA]</scope>
    <source>
        <strain evidence="2 3">DSM 14792</strain>
    </source>
</reference>